<feature type="transmembrane region" description="Helical" evidence="1">
    <location>
        <begin position="857"/>
        <end position="876"/>
    </location>
</feature>
<dbReference type="Gene3D" id="3.30.70.1430">
    <property type="entry name" value="Multidrug efflux transporter AcrB pore domain"/>
    <property type="match status" value="2"/>
</dbReference>
<dbReference type="RefSeq" id="WP_086713915.1">
    <property type="nucleotide sequence ID" value="NZ_AP025493.1"/>
</dbReference>
<feature type="transmembrane region" description="Helical" evidence="1">
    <location>
        <begin position="361"/>
        <end position="382"/>
    </location>
</feature>
<dbReference type="InterPro" id="IPR001036">
    <property type="entry name" value="Acrflvin-R"/>
</dbReference>
<evidence type="ECO:0000256" key="1">
    <source>
        <dbReference type="SAM" id="Phobius"/>
    </source>
</evidence>
<evidence type="ECO:0000313" key="3">
    <source>
        <dbReference type="Proteomes" id="UP000322521"/>
    </source>
</evidence>
<dbReference type="Proteomes" id="UP000322521">
    <property type="component" value="Unassembled WGS sequence"/>
</dbReference>
<dbReference type="Gene3D" id="3.30.70.1320">
    <property type="entry name" value="Multidrug efflux transporter AcrB pore domain like"/>
    <property type="match status" value="1"/>
</dbReference>
<comment type="caution">
    <text evidence="2">The sequence shown here is derived from an EMBL/GenBank/DDBJ whole genome shotgun (WGS) entry which is preliminary data.</text>
</comment>
<feature type="transmembrane region" description="Helical" evidence="1">
    <location>
        <begin position="463"/>
        <end position="490"/>
    </location>
</feature>
<dbReference type="GO" id="GO:0042910">
    <property type="term" value="F:xenobiotic transmembrane transporter activity"/>
    <property type="evidence" value="ECO:0007669"/>
    <property type="project" value="TreeGrafter"/>
</dbReference>
<dbReference type="PRINTS" id="PR00702">
    <property type="entry name" value="ACRIFLAVINRP"/>
</dbReference>
<keyword evidence="1" id="KW-1133">Transmembrane helix</keyword>
<reference evidence="2 3" key="1">
    <citation type="submission" date="2019-09" db="EMBL/GenBank/DDBJ databases">
        <title>Draft genome sequence of various Type strains from the CCUG.</title>
        <authorList>
            <person name="Pineiro-Iglesias B."/>
            <person name="Tunovic T."/>
            <person name="Unosson C."/>
            <person name="Inganas E."/>
            <person name="Ohlen M."/>
            <person name="Cardew S."/>
            <person name="Jensie-Markopoulos S."/>
            <person name="Salva-Serra F."/>
            <person name="Jaen-Luchoro D."/>
            <person name="Karlsson R."/>
            <person name="Svensson-Stadler L."/>
            <person name="Chun J."/>
            <person name="Moore E."/>
        </authorList>
    </citation>
    <scope>NUCLEOTIDE SEQUENCE [LARGE SCALE GENOMIC DNA]</scope>
    <source>
        <strain evidence="2 3">CCUG 56969T</strain>
    </source>
</reference>
<name>A0A5M9P325_9VIBR</name>
<feature type="transmembrane region" description="Helical" evidence="1">
    <location>
        <begin position="339"/>
        <end position="356"/>
    </location>
</feature>
<accession>A0A5M9P325</accession>
<feature type="transmembrane region" description="Helical" evidence="1">
    <location>
        <begin position="511"/>
        <end position="539"/>
    </location>
</feature>
<protein>
    <submittedName>
        <fullName evidence="2">Efflux RND transporter permease subunit</fullName>
    </submittedName>
</protein>
<dbReference type="PANTHER" id="PTHR32063">
    <property type="match status" value="1"/>
</dbReference>
<dbReference type="Pfam" id="PF00873">
    <property type="entry name" value="ACR_tran"/>
    <property type="match status" value="1"/>
</dbReference>
<dbReference type="Gene3D" id="3.30.2090.10">
    <property type="entry name" value="Multidrug efflux transporter AcrB TolC docking domain, DN and DC subdomains"/>
    <property type="match status" value="2"/>
</dbReference>
<evidence type="ECO:0000313" key="2">
    <source>
        <dbReference type="EMBL" id="KAA8679656.1"/>
    </source>
</evidence>
<dbReference type="EMBL" id="VXJS01000002">
    <property type="protein sequence ID" value="KAA8679656.1"/>
    <property type="molecule type" value="Genomic_DNA"/>
</dbReference>
<feature type="transmembrane region" description="Helical" evidence="1">
    <location>
        <begin position="913"/>
        <end position="933"/>
    </location>
</feature>
<organism evidence="2 3">
    <name type="scientific">Vibrio gigantis</name>
    <dbReference type="NCBI Taxonomy" id="296199"/>
    <lineage>
        <taxon>Bacteria</taxon>
        <taxon>Pseudomonadati</taxon>
        <taxon>Pseudomonadota</taxon>
        <taxon>Gammaproteobacteria</taxon>
        <taxon>Vibrionales</taxon>
        <taxon>Vibrionaceae</taxon>
        <taxon>Vibrio</taxon>
    </lineage>
</organism>
<dbReference type="SUPFAM" id="SSF82866">
    <property type="entry name" value="Multidrug efflux transporter AcrB transmembrane domain"/>
    <property type="match status" value="2"/>
</dbReference>
<keyword evidence="1" id="KW-0812">Transmembrane</keyword>
<dbReference type="PANTHER" id="PTHR32063:SF18">
    <property type="entry name" value="CATION EFFLUX SYSTEM PROTEIN"/>
    <property type="match status" value="1"/>
</dbReference>
<proteinExistence type="predicted"/>
<sequence length="1030" mass="113738">MHKITELALKYHRFTQVFLVMLFVIGISTFKNAPSKEDPEILIRSAVVIAQFPGMSPDRIEKFITKPLEREIKQIPEVTEIKSWSRTGVTQITVTVHDKYFDLQPIWDTLRNRMDSMKTSLPDGTQGPFVNDEFGRVYSATIALTGDAFDDQELRKTAEALQDRLSSVQMVSQVELYGVNEERIWINARSGALANEKFQFRQIVSALQARNVVLPGGLIETDTMQIEIEPTGNFNSVDEILDLDLIERESGNTVYLRDLADVERGYENPFNTPVYFNGKRAVVIAASMASGSQSDAFGTEVLDFIETAQAELPLGMNLELATFQPEKVDEAVNSATNNLMQTIGVVLAVVMAFLGVRMGLIIGSIVPLTILLTVIGMSIWGVELQRMSIAAIIISLGLLVDNGIVIAEFIKSKMAEGIDRVEAAVSASKAMAVPLLTSSLTTILAFMPLLLAQDVTGEYLRSLSQVITVALLSSWFLCLFATPVLCVWFMKPISQAEHEHKQRSLSRFHLGYRHLISTILNMRLVTLAVVLSIFAASIYSFKFVTVQFMPGSERNQYLVFVDLPAGTKVEESERVSERLEDWLLDKEQNPNVTSTIRYVGDGGPRFFLALSPIDRAPNRVFMVVNTTDYKAALAMVNKTNRFIIEQLPEASGQAKRMWLGGTELGLVEYQVVGKDISTIQSIAKQIELTLRQVPGTVGVSNDWENNVPKLILDIDQARATRAGVSSRDIATSLDSYLRGKEVTSFRENEDVIPVIVGAEDKEKTIDKLFTKQIVSSTNGEALPLIQFATIKATSEPSIIRRFDLQRTVTVSVKHESLQASELNKLVQPKLSQIDLPPGYHIALGGELKGASKANGALFGYLPQCFAVMILLLLLQFNSIRRPLIILLTIPLSLIGAVSGLLITGAYFTFPAMLGIFSLAGIIINNGIVLIDCIEQNRNNEMSVRDAIIEACTSRLRPIVMTTLTTILGLVPLALSGGEFWYSMSIVMIFGMVVGTVLTLGVVPVLYSLFFREEAREEGNKIGPVLGQVTN</sequence>
<feature type="transmembrane region" description="Helical" evidence="1">
    <location>
        <begin position="883"/>
        <end position="907"/>
    </location>
</feature>
<dbReference type="Gene3D" id="1.20.1640.10">
    <property type="entry name" value="Multidrug efflux transporter AcrB transmembrane domain"/>
    <property type="match status" value="2"/>
</dbReference>
<dbReference type="Gene3D" id="3.30.70.1440">
    <property type="entry name" value="Multidrug efflux transporter AcrB pore domain"/>
    <property type="match status" value="1"/>
</dbReference>
<keyword evidence="1" id="KW-0472">Membrane</keyword>
<dbReference type="AlphaFoldDB" id="A0A5M9P325"/>
<feature type="transmembrane region" description="Helical" evidence="1">
    <location>
        <begin position="388"/>
        <end position="410"/>
    </location>
</feature>
<feature type="transmembrane region" description="Helical" evidence="1">
    <location>
        <begin position="954"/>
        <end position="974"/>
    </location>
</feature>
<dbReference type="OrthoDB" id="9757940at2"/>
<keyword evidence="3" id="KW-1185">Reference proteome</keyword>
<dbReference type="SUPFAM" id="SSF82714">
    <property type="entry name" value="Multidrug efflux transporter AcrB TolC docking domain, DN and DC subdomains"/>
    <property type="match status" value="2"/>
</dbReference>
<feature type="transmembrane region" description="Helical" evidence="1">
    <location>
        <begin position="431"/>
        <end position="451"/>
    </location>
</feature>
<dbReference type="InterPro" id="IPR027463">
    <property type="entry name" value="AcrB_DN_DC_subdom"/>
</dbReference>
<feature type="transmembrane region" description="Helical" evidence="1">
    <location>
        <begin position="980"/>
        <end position="1006"/>
    </location>
</feature>
<dbReference type="SUPFAM" id="SSF82693">
    <property type="entry name" value="Multidrug efflux transporter AcrB pore domain, PN1, PN2, PC1 and PC2 subdomains"/>
    <property type="match status" value="2"/>
</dbReference>
<gene>
    <name evidence="2" type="ORF">F4W18_05370</name>
</gene>
<dbReference type="GO" id="GO:0005886">
    <property type="term" value="C:plasma membrane"/>
    <property type="evidence" value="ECO:0007669"/>
    <property type="project" value="TreeGrafter"/>
</dbReference>